<dbReference type="RefSeq" id="WP_249296001.1">
    <property type="nucleotide sequence ID" value="NZ_JACRSV010000004.1"/>
</dbReference>
<dbReference type="PROSITE" id="PS51257">
    <property type="entry name" value="PROKAR_LIPOPROTEIN"/>
    <property type="match status" value="1"/>
</dbReference>
<proteinExistence type="predicted"/>
<evidence type="ECO:0000313" key="2">
    <source>
        <dbReference type="Proteomes" id="UP000610760"/>
    </source>
</evidence>
<sequence length="181" mass="19950">MMKIRKFLKDKSGSGGPLILAIVLGCILLSTVMFENARLMIVAQGIRDAVQSAVIDVATQNWDEAYAGLREGYSGGYQLSENEWYRNITNGNIYGRLQKVLALQYENGQYVKYAGENVEYRLSDLTVDVSNAPLAPSNPNGISQLTATGTITVAVPLSFGFGHLPDMKITMRFQSVYIPKF</sequence>
<comment type="caution">
    <text evidence="1">The sequence shown here is derived from an EMBL/GenBank/DDBJ whole genome shotgun (WGS) entry which is preliminary data.</text>
</comment>
<accession>A0A926I8A7</accession>
<keyword evidence="2" id="KW-1185">Reference proteome</keyword>
<dbReference type="EMBL" id="JACRSV010000004">
    <property type="protein sequence ID" value="MBC8560746.1"/>
    <property type="molecule type" value="Genomic_DNA"/>
</dbReference>
<organism evidence="1 2">
    <name type="scientific">Fumia xinanensis</name>
    <dbReference type="NCBI Taxonomy" id="2763659"/>
    <lineage>
        <taxon>Bacteria</taxon>
        <taxon>Bacillati</taxon>
        <taxon>Bacillota</taxon>
        <taxon>Clostridia</taxon>
        <taxon>Eubacteriales</taxon>
        <taxon>Oscillospiraceae</taxon>
        <taxon>Fumia</taxon>
    </lineage>
</organism>
<evidence type="ECO:0000313" key="1">
    <source>
        <dbReference type="EMBL" id="MBC8560746.1"/>
    </source>
</evidence>
<reference evidence="1" key="1">
    <citation type="submission" date="2020-08" db="EMBL/GenBank/DDBJ databases">
        <title>Genome public.</title>
        <authorList>
            <person name="Liu C."/>
            <person name="Sun Q."/>
        </authorList>
    </citation>
    <scope>NUCLEOTIDE SEQUENCE</scope>
    <source>
        <strain evidence="1">NSJ-33</strain>
    </source>
</reference>
<name>A0A926I8A7_9FIRM</name>
<protein>
    <submittedName>
        <fullName evidence="1">Uncharacterized protein</fullName>
    </submittedName>
</protein>
<dbReference type="AlphaFoldDB" id="A0A926I8A7"/>
<dbReference type="Proteomes" id="UP000610760">
    <property type="component" value="Unassembled WGS sequence"/>
</dbReference>
<gene>
    <name evidence="1" type="ORF">H8710_11795</name>
</gene>